<evidence type="ECO:0000313" key="1">
    <source>
        <dbReference type="EMBL" id="KIH64626.1"/>
    </source>
</evidence>
<reference evidence="1 2" key="1">
    <citation type="submission" date="2013-12" db="EMBL/GenBank/DDBJ databases">
        <title>Draft genome of the parsitic nematode Ancylostoma duodenale.</title>
        <authorList>
            <person name="Mitreva M."/>
        </authorList>
    </citation>
    <scope>NUCLEOTIDE SEQUENCE [LARGE SCALE GENOMIC DNA]</scope>
    <source>
        <strain evidence="1 2">Zhejiang</strain>
    </source>
</reference>
<organism evidence="1 2">
    <name type="scientific">Ancylostoma duodenale</name>
    <dbReference type="NCBI Taxonomy" id="51022"/>
    <lineage>
        <taxon>Eukaryota</taxon>
        <taxon>Metazoa</taxon>
        <taxon>Ecdysozoa</taxon>
        <taxon>Nematoda</taxon>
        <taxon>Chromadorea</taxon>
        <taxon>Rhabditida</taxon>
        <taxon>Rhabditina</taxon>
        <taxon>Rhabditomorpha</taxon>
        <taxon>Strongyloidea</taxon>
        <taxon>Ancylostomatidae</taxon>
        <taxon>Ancylostomatinae</taxon>
        <taxon>Ancylostoma</taxon>
    </lineage>
</organism>
<gene>
    <name evidence="1" type="ORF">ANCDUO_05059</name>
</gene>
<evidence type="ECO:0000313" key="2">
    <source>
        <dbReference type="Proteomes" id="UP000054047"/>
    </source>
</evidence>
<accession>A0A0C2H5D2</accession>
<name>A0A0C2H5D2_9BILA</name>
<proteinExistence type="predicted"/>
<keyword evidence="2" id="KW-1185">Reference proteome</keyword>
<protein>
    <submittedName>
        <fullName evidence="1">Uncharacterized protein</fullName>
    </submittedName>
</protein>
<sequence>MGKLHSFFSSGSCDSTAKVFDGQRALMHVNWRSDLYRRFAQGLMLLNSDYTVDHKVSSLRFNGALSTVFLSFWEAIEFDPTMSVLSASHLTQCELRTFAKQLWRLAPNSPLLSQQIS</sequence>
<dbReference type="Proteomes" id="UP000054047">
    <property type="component" value="Unassembled WGS sequence"/>
</dbReference>
<dbReference type="EMBL" id="KN727966">
    <property type="protein sequence ID" value="KIH64626.1"/>
    <property type="molecule type" value="Genomic_DNA"/>
</dbReference>
<dbReference type="OrthoDB" id="422220at2759"/>
<dbReference type="AlphaFoldDB" id="A0A0C2H5D2"/>